<name>A0ABY2TUR4_9PSED</name>
<accession>A0ABY2TUR4</accession>
<dbReference type="Gene3D" id="2.60.40.10">
    <property type="entry name" value="Immunoglobulins"/>
    <property type="match status" value="1"/>
</dbReference>
<gene>
    <name evidence="1" type="ORF">FEM54_32590</name>
</gene>
<organism evidence="1 2">
    <name type="scientific">Pseudomonas edaphica</name>
    <dbReference type="NCBI Taxonomy" id="2006980"/>
    <lineage>
        <taxon>Bacteria</taxon>
        <taxon>Pseudomonadati</taxon>
        <taxon>Pseudomonadota</taxon>
        <taxon>Gammaproteobacteria</taxon>
        <taxon>Pseudomonadales</taxon>
        <taxon>Pseudomonadaceae</taxon>
        <taxon>Pseudomonas</taxon>
    </lineage>
</organism>
<evidence type="ECO:0000313" key="2">
    <source>
        <dbReference type="Proteomes" id="UP000304941"/>
    </source>
</evidence>
<reference evidence="1 2" key="1">
    <citation type="submission" date="2019-05" db="EMBL/GenBank/DDBJ databases">
        <title>Pseudomonas edaphica sp. nov., isolated from rhizospheric soil of Cistus ladanifer L. in Spain.</title>
        <authorList>
            <person name="Peix A."/>
        </authorList>
    </citation>
    <scope>NUCLEOTIDE SEQUENCE [LARGE SCALE GENOMIC DNA]</scope>
    <source>
        <strain evidence="1 2">RD25</strain>
    </source>
</reference>
<dbReference type="EMBL" id="VBVZ01000975">
    <property type="protein sequence ID" value="TLG86927.1"/>
    <property type="molecule type" value="Genomic_DNA"/>
</dbReference>
<dbReference type="InterPro" id="IPR013783">
    <property type="entry name" value="Ig-like_fold"/>
</dbReference>
<proteinExistence type="predicted"/>
<comment type="caution">
    <text evidence="1">The sequence shown here is derived from an EMBL/GenBank/DDBJ whole genome shotgun (WGS) entry which is preliminary data.</text>
</comment>
<protein>
    <recommendedName>
        <fullName evidence="3">Molecular chaperone</fullName>
    </recommendedName>
</protein>
<sequence length="207" mass="22469">MAGSFTSQRADATIDIYPKEVQIRNAPLSIHIINSGDRAEYVSISLHLLKNPGVRIEEETLEAVADIAQPALYAFPFQVTLGPGQSKKIVLKPVRAVDAETVYRLNIKPVIRPREEDGTEKFKGVIINLSFSALVRQLPATETDTLKVVCVSDGAELIASGTVRHSITSLHVDGKSEPGFNIYPGVPRKVTGHLVEVPGHPPCKSGR</sequence>
<evidence type="ECO:0008006" key="3">
    <source>
        <dbReference type="Google" id="ProtNLM"/>
    </source>
</evidence>
<dbReference type="Proteomes" id="UP000304941">
    <property type="component" value="Unassembled WGS sequence"/>
</dbReference>
<keyword evidence="2" id="KW-1185">Reference proteome</keyword>
<evidence type="ECO:0000313" key="1">
    <source>
        <dbReference type="EMBL" id="TLG86927.1"/>
    </source>
</evidence>